<name>A0A1V2HA34_9PROT</name>
<dbReference type="EMBL" id="MLCO01000012">
    <property type="protein sequence ID" value="ONG58795.1"/>
    <property type="molecule type" value="Genomic_DNA"/>
</dbReference>
<gene>
    <name evidence="1" type="ORF">BKE38_01820</name>
</gene>
<accession>A0A1V2HA34</accession>
<comment type="caution">
    <text evidence="1">The sequence shown here is derived from an EMBL/GenBank/DDBJ whole genome shotgun (WGS) entry which is preliminary data.</text>
</comment>
<protein>
    <submittedName>
        <fullName evidence="1">Uncharacterized protein</fullName>
    </submittedName>
</protein>
<sequence length="115" mass="12989">MRYRRAEPVDDFIGWLLVAGCAQHGARAYLLSTLLKVPNPPATLGALAGRLRCRFCRTQPEGVLLRKHDKAPAEDSIWLRYPAGVKPAERVPCGMERSEWWSAYVGGRMRRRGIL</sequence>
<dbReference type="AlphaFoldDB" id="A0A1V2HA34"/>
<evidence type="ECO:0000313" key="2">
    <source>
        <dbReference type="Proteomes" id="UP000188879"/>
    </source>
</evidence>
<reference evidence="1 2" key="1">
    <citation type="submission" date="2016-10" db="EMBL/GenBank/DDBJ databases">
        <title>Draft Genome sequence of Roseomonas sp. strain M3.</title>
        <authorList>
            <person name="Subhash Y."/>
            <person name="Lee S."/>
        </authorList>
    </citation>
    <scope>NUCLEOTIDE SEQUENCE [LARGE SCALE GENOMIC DNA]</scope>
    <source>
        <strain evidence="1 2">M3</strain>
    </source>
</reference>
<keyword evidence="2" id="KW-1185">Reference proteome</keyword>
<proteinExistence type="predicted"/>
<dbReference type="Proteomes" id="UP000188879">
    <property type="component" value="Unassembled WGS sequence"/>
</dbReference>
<evidence type="ECO:0000313" key="1">
    <source>
        <dbReference type="EMBL" id="ONG58795.1"/>
    </source>
</evidence>
<organism evidence="1 2">
    <name type="scientific">Teichococcus deserti</name>
    <dbReference type="NCBI Taxonomy" id="1817963"/>
    <lineage>
        <taxon>Bacteria</taxon>
        <taxon>Pseudomonadati</taxon>
        <taxon>Pseudomonadota</taxon>
        <taxon>Alphaproteobacteria</taxon>
        <taxon>Acetobacterales</taxon>
        <taxon>Roseomonadaceae</taxon>
        <taxon>Roseomonas</taxon>
    </lineage>
</organism>